<name>K1UF39_9ZZZZ</name>
<proteinExistence type="predicted"/>
<dbReference type="NCBIfam" id="TIGR04189">
    <property type="entry name" value="surface_SprA"/>
    <property type="match status" value="1"/>
</dbReference>
<evidence type="ECO:0000313" key="1">
    <source>
        <dbReference type="EMBL" id="EKC78574.1"/>
    </source>
</evidence>
<dbReference type="AlphaFoldDB" id="K1UF39"/>
<protein>
    <submittedName>
        <fullName evidence="1">Protein involved in gliding motility</fullName>
    </submittedName>
</protein>
<dbReference type="InterPro" id="IPR026377">
    <property type="entry name" value="Cell_surface_SprA"/>
</dbReference>
<sequence length="265" mass="29390">NVPQGSVVVTAGGITLKEGTDYSVDYSAGEVTILNQSIIDAGTAVNVSLESNTDFGQTRKTMFGLNWEYDFTKNFQLSGTIQHLSEQALTTKVSMGSEPLKNTLWGINLNWRKESQWLTNVLDKIPFLHLTQPSQISFTGEFAQLIAGEAGGTQDNASYIDDFEGTKTTIDVTTPTSWFISSVPSLNFKDDYSDKTGLSSGFHRSRLSWYTIDPLFTRRGSSLTPGHIKGDLKQLSNHYVREVYTKELFPLRDQSSYQGATNTLN</sequence>
<gene>
    <name evidence="1" type="ORF">LEA_03342</name>
</gene>
<feature type="non-terminal residue" evidence="1">
    <location>
        <position position="265"/>
    </location>
</feature>
<dbReference type="EMBL" id="AJWY01002216">
    <property type="protein sequence ID" value="EKC78574.1"/>
    <property type="molecule type" value="Genomic_DNA"/>
</dbReference>
<accession>K1UF39</accession>
<comment type="caution">
    <text evidence="1">The sequence shown here is derived from an EMBL/GenBank/DDBJ whole genome shotgun (WGS) entry which is preliminary data.</text>
</comment>
<reference evidence="1" key="1">
    <citation type="journal article" date="2013" name="Environ. Microbiol.">
        <title>Microbiota from the distal guts of lean and obese adolescents exhibit partial functional redundancy besides clear differences in community structure.</title>
        <authorList>
            <person name="Ferrer M."/>
            <person name="Ruiz A."/>
            <person name="Lanza F."/>
            <person name="Haange S.B."/>
            <person name="Oberbach A."/>
            <person name="Till H."/>
            <person name="Bargiela R."/>
            <person name="Campoy C."/>
            <person name="Segura M.T."/>
            <person name="Richter M."/>
            <person name="von Bergen M."/>
            <person name="Seifert J."/>
            <person name="Suarez A."/>
        </authorList>
    </citation>
    <scope>NUCLEOTIDE SEQUENCE</scope>
</reference>
<feature type="non-terminal residue" evidence="1">
    <location>
        <position position="1"/>
    </location>
</feature>
<organism evidence="1">
    <name type="scientific">human gut metagenome</name>
    <dbReference type="NCBI Taxonomy" id="408170"/>
    <lineage>
        <taxon>unclassified sequences</taxon>
        <taxon>metagenomes</taxon>
        <taxon>organismal metagenomes</taxon>
    </lineage>
</organism>